<dbReference type="Proteomes" id="UP000306102">
    <property type="component" value="Unassembled WGS sequence"/>
</dbReference>
<gene>
    <name evidence="2" type="ORF">TEA_019859</name>
</gene>
<dbReference type="EMBL" id="SDRB02001019">
    <property type="protein sequence ID" value="THG22040.1"/>
    <property type="molecule type" value="Genomic_DNA"/>
</dbReference>
<dbReference type="AlphaFoldDB" id="A0A4S4EYA3"/>
<proteinExistence type="predicted"/>
<dbReference type="PANTHER" id="PTHR19229">
    <property type="entry name" value="ATP-BINDING CASSETTE TRANSPORTER SUBFAMILY A ABCA"/>
    <property type="match status" value="1"/>
</dbReference>
<keyword evidence="1" id="KW-1133">Transmembrane helix</keyword>
<name>A0A4S4EYA3_CAMSN</name>
<keyword evidence="1" id="KW-0472">Membrane</keyword>
<protein>
    <submittedName>
        <fullName evidence="2">Uncharacterized protein</fullName>
    </submittedName>
</protein>
<feature type="transmembrane region" description="Helical" evidence="1">
    <location>
        <begin position="20"/>
        <end position="38"/>
    </location>
</feature>
<organism evidence="2 3">
    <name type="scientific">Camellia sinensis var. sinensis</name>
    <name type="common">China tea</name>
    <dbReference type="NCBI Taxonomy" id="542762"/>
    <lineage>
        <taxon>Eukaryota</taxon>
        <taxon>Viridiplantae</taxon>
        <taxon>Streptophyta</taxon>
        <taxon>Embryophyta</taxon>
        <taxon>Tracheophyta</taxon>
        <taxon>Spermatophyta</taxon>
        <taxon>Magnoliopsida</taxon>
        <taxon>eudicotyledons</taxon>
        <taxon>Gunneridae</taxon>
        <taxon>Pentapetalae</taxon>
        <taxon>asterids</taxon>
        <taxon>Ericales</taxon>
        <taxon>Theaceae</taxon>
        <taxon>Camellia</taxon>
    </lineage>
</organism>
<evidence type="ECO:0000313" key="3">
    <source>
        <dbReference type="Proteomes" id="UP000306102"/>
    </source>
</evidence>
<dbReference type="InterPro" id="IPR026082">
    <property type="entry name" value="ABCA"/>
</dbReference>
<reference evidence="2 3" key="1">
    <citation type="journal article" date="2018" name="Proc. Natl. Acad. Sci. U.S.A.">
        <title>Draft genome sequence of Camellia sinensis var. sinensis provides insights into the evolution of the tea genome and tea quality.</title>
        <authorList>
            <person name="Wei C."/>
            <person name="Yang H."/>
            <person name="Wang S."/>
            <person name="Zhao J."/>
            <person name="Liu C."/>
            <person name="Gao L."/>
            <person name="Xia E."/>
            <person name="Lu Y."/>
            <person name="Tai Y."/>
            <person name="She G."/>
            <person name="Sun J."/>
            <person name="Cao H."/>
            <person name="Tong W."/>
            <person name="Gao Q."/>
            <person name="Li Y."/>
            <person name="Deng W."/>
            <person name="Jiang X."/>
            <person name="Wang W."/>
            <person name="Chen Q."/>
            <person name="Zhang S."/>
            <person name="Li H."/>
            <person name="Wu J."/>
            <person name="Wang P."/>
            <person name="Li P."/>
            <person name="Shi C."/>
            <person name="Zheng F."/>
            <person name="Jian J."/>
            <person name="Huang B."/>
            <person name="Shan D."/>
            <person name="Shi M."/>
            <person name="Fang C."/>
            <person name="Yue Y."/>
            <person name="Li F."/>
            <person name="Li D."/>
            <person name="Wei S."/>
            <person name="Han B."/>
            <person name="Jiang C."/>
            <person name="Yin Y."/>
            <person name="Xia T."/>
            <person name="Zhang Z."/>
            <person name="Bennetzen J.L."/>
            <person name="Zhao S."/>
            <person name="Wan X."/>
        </authorList>
    </citation>
    <scope>NUCLEOTIDE SEQUENCE [LARGE SCALE GENOMIC DNA]</scope>
    <source>
        <strain evidence="3">cv. Shuchazao</strain>
        <tissue evidence="2">Leaf</tissue>
    </source>
</reference>
<dbReference type="GO" id="GO:0016020">
    <property type="term" value="C:membrane"/>
    <property type="evidence" value="ECO:0007669"/>
    <property type="project" value="InterPro"/>
</dbReference>
<feature type="transmembrane region" description="Helical" evidence="1">
    <location>
        <begin position="98"/>
        <end position="120"/>
    </location>
</feature>
<feature type="transmembrane region" description="Helical" evidence="1">
    <location>
        <begin position="58"/>
        <end position="86"/>
    </location>
</feature>
<evidence type="ECO:0000313" key="2">
    <source>
        <dbReference type="EMBL" id="THG22040.1"/>
    </source>
</evidence>
<feature type="transmembrane region" description="Helical" evidence="1">
    <location>
        <begin position="127"/>
        <end position="148"/>
    </location>
</feature>
<keyword evidence="3" id="KW-1185">Reference proteome</keyword>
<dbReference type="GO" id="GO:0005319">
    <property type="term" value="F:lipid transporter activity"/>
    <property type="evidence" value="ECO:0007669"/>
    <property type="project" value="TreeGrafter"/>
</dbReference>
<dbReference type="STRING" id="542762.A0A4S4EYA3"/>
<keyword evidence="1" id="KW-0812">Transmembrane</keyword>
<comment type="caution">
    <text evidence="2">The sequence shown here is derived from an EMBL/GenBank/DDBJ whole genome shotgun (WGS) entry which is preliminary data.</text>
</comment>
<evidence type="ECO:0000256" key="1">
    <source>
        <dbReference type="SAM" id="Phobius"/>
    </source>
</evidence>
<dbReference type="PANTHER" id="PTHR19229:SF154">
    <property type="entry name" value="ABC TRANSPORTER A FAMILY MEMBER 3-RELATED"/>
    <property type="match status" value="1"/>
</dbReference>
<sequence length="274" mass="31417">MPKLETQIKIDLTFVLGPLFFTWVILQLLHVILTSLVYKKQQKLRIMMKMHGLGDDPYWMITYAYFLVIYLAYMLCFVLFGSVIGLKFFTLNDYNIQFVFYFIYVNLQISLAFLVASIFANVKTVAVVGYIMVFGSGLLGGFLFQFFVEDTSFPSIQWVSDKGLVVGLSSSVKGWEKERLKWDNLIKPSSLFALKLGPKPRERDPAPNKVKWKGKAQEAEDWWVFAGKKVQGERVRASSQTARSEVCLPMPITLAKRDLRTFIPLKAPIDPLKE</sequence>
<accession>A0A4S4EYA3</accession>
<dbReference type="GO" id="GO:0140359">
    <property type="term" value="F:ABC-type transporter activity"/>
    <property type="evidence" value="ECO:0007669"/>
    <property type="project" value="InterPro"/>
</dbReference>